<dbReference type="KEGG" id="rpon:G3256_02410"/>
<accession>A0A858SR50</accession>
<reference evidence="2 3" key="1">
    <citation type="submission" date="2020-02" db="EMBL/GenBank/DDBJ databases">
        <title>Genome sequence of Roseobacter ponti.</title>
        <authorList>
            <person name="Hollensteiner J."/>
            <person name="Schneider D."/>
            <person name="Poehlein A."/>
            <person name="Daniel R."/>
        </authorList>
    </citation>
    <scope>NUCLEOTIDE SEQUENCE [LARGE SCALE GENOMIC DNA]</scope>
    <source>
        <strain evidence="2 3">DSM 106830</strain>
    </source>
</reference>
<feature type="region of interest" description="Disordered" evidence="1">
    <location>
        <begin position="78"/>
        <end position="98"/>
    </location>
</feature>
<proteinExistence type="predicted"/>
<dbReference type="AlphaFoldDB" id="A0A858SR50"/>
<feature type="compositionally biased region" description="Acidic residues" evidence="1">
    <location>
        <begin position="88"/>
        <end position="98"/>
    </location>
</feature>
<dbReference type="EMBL" id="CP048788">
    <property type="protein sequence ID" value="QJF50101.1"/>
    <property type="molecule type" value="Genomic_DNA"/>
</dbReference>
<dbReference type="Proteomes" id="UP000503308">
    <property type="component" value="Chromosome"/>
</dbReference>
<evidence type="ECO:0000313" key="3">
    <source>
        <dbReference type="Proteomes" id="UP000503308"/>
    </source>
</evidence>
<evidence type="ECO:0000256" key="1">
    <source>
        <dbReference type="SAM" id="MobiDB-lite"/>
    </source>
</evidence>
<organism evidence="2 3">
    <name type="scientific">Roseobacter ponti</name>
    <dbReference type="NCBI Taxonomy" id="1891787"/>
    <lineage>
        <taxon>Bacteria</taxon>
        <taxon>Pseudomonadati</taxon>
        <taxon>Pseudomonadota</taxon>
        <taxon>Alphaproteobacteria</taxon>
        <taxon>Rhodobacterales</taxon>
        <taxon>Roseobacteraceae</taxon>
        <taxon>Roseobacter</taxon>
    </lineage>
</organism>
<protein>
    <submittedName>
        <fullName evidence="2">Uncharacterized protein</fullName>
    </submittedName>
</protein>
<dbReference type="RefSeq" id="WP_169639325.1">
    <property type="nucleotide sequence ID" value="NZ_CP048788.1"/>
</dbReference>
<sequence length="98" mass="10066">MKNTALILGGVVVVLGLAAAAYMVDIDQTEEASLPDVDVSVEGGNLPEFDAEVGSVTVTEETATVPVPDVDVSVDQAEVSVPGIEITPPEEDDQIASN</sequence>
<keyword evidence="3" id="KW-1185">Reference proteome</keyword>
<gene>
    <name evidence="2" type="ORF">G3256_02410</name>
</gene>
<name>A0A858SR50_9RHOB</name>
<evidence type="ECO:0000313" key="2">
    <source>
        <dbReference type="EMBL" id="QJF50101.1"/>
    </source>
</evidence>